<name>T1JMC3_STRMM</name>
<dbReference type="EnsemblMetazoa" id="SMAR015003-RA">
    <property type="protein sequence ID" value="SMAR015003-PA"/>
    <property type="gene ID" value="SMAR015003"/>
</dbReference>
<protein>
    <submittedName>
        <fullName evidence="1">Uncharacterized protein</fullName>
    </submittedName>
</protein>
<evidence type="ECO:0000313" key="2">
    <source>
        <dbReference type="Proteomes" id="UP000014500"/>
    </source>
</evidence>
<sequence length="96" mass="10822">MSAKPIIKLVENNNNTKWLITLSRGNSFSFNIRILRSSIINSSSRLVPRRIISVEPDWDKHTVVEAENTVAEEENTVVEAENTVEASLFACLLTSY</sequence>
<dbReference type="Proteomes" id="UP000014500">
    <property type="component" value="Unassembled WGS sequence"/>
</dbReference>
<keyword evidence="2" id="KW-1185">Reference proteome</keyword>
<reference evidence="2" key="1">
    <citation type="submission" date="2011-05" db="EMBL/GenBank/DDBJ databases">
        <authorList>
            <person name="Richards S.R."/>
            <person name="Qu J."/>
            <person name="Jiang H."/>
            <person name="Jhangiani S.N."/>
            <person name="Agravi P."/>
            <person name="Goodspeed R."/>
            <person name="Gross S."/>
            <person name="Mandapat C."/>
            <person name="Jackson L."/>
            <person name="Mathew T."/>
            <person name="Pu L."/>
            <person name="Thornton R."/>
            <person name="Saada N."/>
            <person name="Wilczek-Boney K.B."/>
            <person name="Lee S."/>
            <person name="Kovar C."/>
            <person name="Wu Y."/>
            <person name="Scherer S.E."/>
            <person name="Worley K.C."/>
            <person name="Muzny D.M."/>
            <person name="Gibbs R."/>
        </authorList>
    </citation>
    <scope>NUCLEOTIDE SEQUENCE</scope>
    <source>
        <strain evidence="2">Brora</strain>
    </source>
</reference>
<accession>T1JMC3</accession>
<dbReference type="EMBL" id="JH431661">
    <property type="status" value="NOT_ANNOTATED_CDS"/>
    <property type="molecule type" value="Genomic_DNA"/>
</dbReference>
<reference evidence="1" key="2">
    <citation type="submission" date="2015-02" db="UniProtKB">
        <authorList>
            <consortium name="EnsemblMetazoa"/>
        </authorList>
    </citation>
    <scope>IDENTIFICATION</scope>
</reference>
<dbReference type="AlphaFoldDB" id="T1JMC3"/>
<organism evidence="1 2">
    <name type="scientific">Strigamia maritima</name>
    <name type="common">European centipede</name>
    <name type="synonym">Geophilus maritimus</name>
    <dbReference type="NCBI Taxonomy" id="126957"/>
    <lineage>
        <taxon>Eukaryota</taxon>
        <taxon>Metazoa</taxon>
        <taxon>Ecdysozoa</taxon>
        <taxon>Arthropoda</taxon>
        <taxon>Myriapoda</taxon>
        <taxon>Chilopoda</taxon>
        <taxon>Pleurostigmophora</taxon>
        <taxon>Geophilomorpha</taxon>
        <taxon>Linotaeniidae</taxon>
        <taxon>Strigamia</taxon>
    </lineage>
</organism>
<proteinExistence type="predicted"/>
<evidence type="ECO:0000313" key="1">
    <source>
        <dbReference type="EnsemblMetazoa" id="SMAR015003-PA"/>
    </source>
</evidence>
<dbReference type="HOGENOM" id="CLU_2362382_0_0_1"/>